<organism evidence="5">
    <name type="scientific">hydrothermal vent metagenome</name>
    <dbReference type="NCBI Taxonomy" id="652676"/>
    <lineage>
        <taxon>unclassified sequences</taxon>
        <taxon>metagenomes</taxon>
        <taxon>ecological metagenomes</taxon>
    </lineage>
</organism>
<proteinExistence type="predicted"/>
<dbReference type="InterPro" id="IPR017871">
    <property type="entry name" value="ABC_transporter-like_CS"/>
</dbReference>
<dbReference type="PROSITE" id="PS50893">
    <property type="entry name" value="ABC_TRANSPORTER_2"/>
    <property type="match status" value="1"/>
</dbReference>
<protein>
    <submittedName>
        <fullName evidence="5">Zinc ABC transporter, ATP-binding protein ZnuC</fullName>
    </submittedName>
</protein>
<dbReference type="CDD" id="cd03235">
    <property type="entry name" value="ABC_Metallic_Cations"/>
    <property type="match status" value="1"/>
</dbReference>
<dbReference type="PROSITE" id="PS00211">
    <property type="entry name" value="ABC_TRANSPORTER_1"/>
    <property type="match status" value="1"/>
</dbReference>
<keyword evidence="1" id="KW-0813">Transport</keyword>
<dbReference type="SUPFAM" id="SSF52540">
    <property type="entry name" value="P-loop containing nucleoside triphosphate hydrolases"/>
    <property type="match status" value="1"/>
</dbReference>
<dbReference type="Gene3D" id="3.40.50.300">
    <property type="entry name" value="P-loop containing nucleotide triphosphate hydrolases"/>
    <property type="match status" value="1"/>
</dbReference>
<reference evidence="5" key="1">
    <citation type="submission" date="2018-06" db="EMBL/GenBank/DDBJ databases">
        <authorList>
            <person name="Zhirakovskaya E."/>
        </authorList>
    </citation>
    <scope>NUCLEOTIDE SEQUENCE</scope>
</reference>
<gene>
    <name evidence="5" type="ORF">MNBD_NITROSPINAE01-1778</name>
</gene>
<keyword evidence="2" id="KW-0547">Nucleotide-binding</keyword>
<dbReference type="AlphaFoldDB" id="A0A3B1CF19"/>
<evidence type="ECO:0000259" key="4">
    <source>
        <dbReference type="PROSITE" id="PS50893"/>
    </source>
</evidence>
<dbReference type="EMBL" id="UOGC01000139">
    <property type="protein sequence ID" value="VAX22538.1"/>
    <property type="molecule type" value="Genomic_DNA"/>
</dbReference>
<dbReference type="GO" id="GO:0016887">
    <property type="term" value="F:ATP hydrolysis activity"/>
    <property type="evidence" value="ECO:0007669"/>
    <property type="project" value="InterPro"/>
</dbReference>
<accession>A0A3B1CF19</accession>
<keyword evidence="3 5" id="KW-0067">ATP-binding</keyword>
<dbReference type="PANTHER" id="PTHR42734">
    <property type="entry name" value="METAL TRANSPORT SYSTEM ATP-BINDING PROTEIN TM_0124-RELATED"/>
    <property type="match status" value="1"/>
</dbReference>
<dbReference type="FunFam" id="3.40.50.300:FF:000134">
    <property type="entry name" value="Iron-enterobactin ABC transporter ATP-binding protein"/>
    <property type="match status" value="1"/>
</dbReference>
<dbReference type="Pfam" id="PF00005">
    <property type="entry name" value="ABC_tran"/>
    <property type="match status" value="1"/>
</dbReference>
<evidence type="ECO:0000256" key="1">
    <source>
        <dbReference type="ARBA" id="ARBA00022448"/>
    </source>
</evidence>
<dbReference type="InterPro" id="IPR003439">
    <property type="entry name" value="ABC_transporter-like_ATP-bd"/>
</dbReference>
<evidence type="ECO:0000256" key="3">
    <source>
        <dbReference type="ARBA" id="ARBA00022840"/>
    </source>
</evidence>
<dbReference type="GO" id="GO:0005524">
    <property type="term" value="F:ATP binding"/>
    <property type="evidence" value="ECO:0007669"/>
    <property type="project" value="UniProtKB-KW"/>
</dbReference>
<name>A0A3B1CF19_9ZZZZ</name>
<dbReference type="InterPro" id="IPR027417">
    <property type="entry name" value="P-loop_NTPase"/>
</dbReference>
<dbReference type="SMART" id="SM00382">
    <property type="entry name" value="AAA"/>
    <property type="match status" value="1"/>
</dbReference>
<evidence type="ECO:0000256" key="2">
    <source>
        <dbReference type="ARBA" id="ARBA00022741"/>
    </source>
</evidence>
<feature type="domain" description="ABC transporter" evidence="4">
    <location>
        <begin position="7"/>
        <end position="240"/>
    </location>
</feature>
<evidence type="ECO:0000313" key="5">
    <source>
        <dbReference type="EMBL" id="VAX22538.1"/>
    </source>
</evidence>
<dbReference type="InterPro" id="IPR003593">
    <property type="entry name" value="AAA+_ATPase"/>
</dbReference>
<sequence>MTQANVVEVENVSLSFDGHKVLDNVSFSIQAGSFTGLIGPNGAGKTTILRVLLGLLKPDGGKVRIFGHPPGKSHSFIGYVPQSITYDRMFPVSVREVVMMGRFGTIGLGRGPQEKDYTAVNEALSVVGAQSFADQRFGKLSGGERQRALIARALCVKPHLLLLDEPTTGVDVVSQDTFYKMLKGLVKNMKMTIMLVSHDLGVITKMVDDLICINQKVFVHGSPKDVLSDGVIGQAYGCEAEILMHDHSTPHRVVRPHDH</sequence>
<dbReference type="InterPro" id="IPR050153">
    <property type="entry name" value="Metal_Ion_Import_ABC"/>
</dbReference>